<reference evidence="1 2" key="1">
    <citation type="journal article" date="2016" name="Nat. Commun.">
        <title>Thousands of microbial genomes shed light on interconnected biogeochemical processes in an aquifer system.</title>
        <authorList>
            <person name="Anantharaman K."/>
            <person name="Brown C.T."/>
            <person name="Hug L.A."/>
            <person name="Sharon I."/>
            <person name="Castelle C.J."/>
            <person name="Probst A.J."/>
            <person name="Thomas B.C."/>
            <person name="Singh A."/>
            <person name="Wilkins M.J."/>
            <person name="Karaoz U."/>
            <person name="Brodie E.L."/>
            <person name="Williams K.H."/>
            <person name="Hubbard S.S."/>
            <person name="Banfield J.F."/>
        </authorList>
    </citation>
    <scope>NUCLEOTIDE SEQUENCE [LARGE SCALE GENOMIC DNA]</scope>
    <source>
        <strain evidence="2">RIFCSPLOWO2_12_FULL_64_10</strain>
    </source>
</reference>
<name>A0A1F6C9X3_HANXR</name>
<dbReference type="EMBL" id="MFKF01000367">
    <property type="protein sequence ID" value="OGG45727.1"/>
    <property type="molecule type" value="Genomic_DNA"/>
</dbReference>
<accession>A0A1F6C9X3</accession>
<protein>
    <submittedName>
        <fullName evidence="1">Uncharacterized protein</fullName>
    </submittedName>
</protein>
<gene>
    <name evidence="1" type="ORF">A3F84_18435</name>
</gene>
<comment type="caution">
    <text evidence="1">The sequence shown here is derived from an EMBL/GenBank/DDBJ whole genome shotgun (WGS) entry which is preliminary data.</text>
</comment>
<evidence type="ECO:0000313" key="2">
    <source>
        <dbReference type="Proteomes" id="UP000178606"/>
    </source>
</evidence>
<evidence type="ECO:0000313" key="1">
    <source>
        <dbReference type="EMBL" id="OGG45727.1"/>
    </source>
</evidence>
<sequence>MSNHDVTAHIFRALSLRSGKFTQILQERQALFFSSDTRRDMIIVSQRGTLFIDCWHKWPAYLEEPHDRICL</sequence>
<proteinExistence type="predicted"/>
<dbReference type="Proteomes" id="UP000178606">
    <property type="component" value="Unassembled WGS sequence"/>
</dbReference>
<dbReference type="AlphaFoldDB" id="A0A1F6C9X3"/>
<organism evidence="1 2">
    <name type="scientific">Handelsmanbacteria sp. (strain RIFCSPLOWO2_12_FULL_64_10)</name>
    <dbReference type="NCBI Taxonomy" id="1817868"/>
    <lineage>
        <taxon>Bacteria</taxon>
        <taxon>Candidatus Handelsmaniibacteriota</taxon>
    </lineage>
</organism>